<feature type="transmembrane region" description="Helical" evidence="6">
    <location>
        <begin position="106"/>
        <end position="124"/>
    </location>
</feature>
<dbReference type="Pfam" id="PF01036">
    <property type="entry name" value="Bac_rhodopsin"/>
    <property type="match status" value="1"/>
</dbReference>
<evidence type="ECO:0000313" key="7">
    <source>
        <dbReference type="EMBL" id="GJE97565.1"/>
    </source>
</evidence>
<proteinExistence type="inferred from homology"/>
<dbReference type="PRINTS" id="PR00251">
    <property type="entry name" value="BACTRLOPSIN"/>
</dbReference>
<keyword evidence="3 6" id="KW-0812">Transmembrane</keyword>
<dbReference type="Gene3D" id="1.20.1070.10">
    <property type="entry name" value="Rhodopsin 7-helix transmembrane proteins"/>
    <property type="match status" value="1"/>
</dbReference>
<name>A0A9P3GLL0_9APHY</name>
<evidence type="ECO:0000256" key="4">
    <source>
        <dbReference type="ARBA" id="ARBA00022989"/>
    </source>
</evidence>
<dbReference type="GO" id="GO:0005886">
    <property type="term" value="C:plasma membrane"/>
    <property type="evidence" value="ECO:0007669"/>
    <property type="project" value="TreeGrafter"/>
</dbReference>
<organism evidence="7 8">
    <name type="scientific">Phanerochaete sordida</name>
    <dbReference type="NCBI Taxonomy" id="48140"/>
    <lineage>
        <taxon>Eukaryota</taxon>
        <taxon>Fungi</taxon>
        <taxon>Dikarya</taxon>
        <taxon>Basidiomycota</taxon>
        <taxon>Agaricomycotina</taxon>
        <taxon>Agaricomycetes</taxon>
        <taxon>Polyporales</taxon>
        <taxon>Phanerochaetaceae</taxon>
        <taxon>Phanerochaete</taxon>
    </lineage>
</organism>
<evidence type="ECO:0000256" key="3">
    <source>
        <dbReference type="ARBA" id="ARBA00022692"/>
    </source>
</evidence>
<feature type="transmembrane region" description="Helical" evidence="6">
    <location>
        <begin position="226"/>
        <end position="246"/>
    </location>
</feature>
<accession>A0A9P3GLL0</accession>
<keyword evidence="5 6" id="KW-0472">Membrane</keyword>
<comment type="subcellular location">
    <subcellularLocation>
        <location evidence="1">Membrane</location>
        <topology evidence="1">Multi-pass membrane protein</topology>
    </subcellularLocation>
</comment>
<dbReference type="InterPro" id="IPR001425">
    <property type="entry name" value="Arc/bac/fun_rhodopsins"/>
</dbReference>
<feature type="transmembrane region" description="Helical" evidence="6">
    <location>
        <begin position="64"/>
        <end position="86"/>
    </location>
</feature>
<dbReference type="PANTHER" id="PTHR28286">
    <property type="match status" value="1"/>
</dbReference>
<keyword evidence="8" id="KW-1185">Reference proteome</keyword>
<dbReference type="SMART" id="SM01021">
    <property type="entry name" value="Bac_rhodopsin"/>
    <property type="match status" value="1"/>
</dbReference>
<dbReference type="EMBL" id="BPQB01000073">
    <property type="protein sequence ID" value="GJE97565.1"/>
    <property type="molecule type" value="Genomic_DNA"/>
</dbReference>
<sequence>MFIPQWLVRRNDALGSNPPDAQEHISTGASDWLWAAFSFITLCTLVMTAFTFMRPRGKRLFHQIALMILFTTSIAYFSMASDLGATPVLTEFRPAGVTRQVWYVRYIQWFITLPLLLLELLLATGLNLSDIVTTAFVSMVLVVMGLVGALVPSTYKWGYYTFGAVAMLYIWFVLLWQAPRRTFAEAGTLRKGYILSSVYLSFMLITYPICWAVSEGANVISPTSEMIWYGILDVIAGPLFLFFFLWELRGVEYHVFGFHSGKFTDVHTTAARPEKAPIA</sequence>
<feature type="transmembrane region" description="Helical" evidence="6">
    <location>
        <begin position="131"/>
        <end position="151"/>
    </location>
</feature>
<protein>
    <submittedName>
        <fullName evidence="7">Seven-transmembrane G protein-coupled receptor-like protein</fullName>
    </submittedName>
</protein>
<reference evidence="7 8" key="1">
    <citation type="submission" date="2021-08" db="EMBL/GenBank/DDBJ databases">
        <title>Draft Genome Sequence of Phanerochaete sordida strain YK-624.</title>
        <authorList>
            <person name="Mori T."/>
            <person name="Dohra H."/>
            <person name="Suzuki T."/>
            <person name="Kawagishi H."/>
            <person name="Hirai H."/>
        </authorList>
    </citation>
    <scope>NUCLEOTIDE SEQUENCE [LARGE SCALE GENOMIC DNA]</scope>
    <source>
        <strain evidence="7 8">YK-624</strain>
    </source>
</reference>
<comment type="caution">
    <text evidence="7">The sequence shown here is derived from an EMBL/GenBank/DDBJ whole genome shotgun (WGS) entry which is preliminary data.</text>
</comment>
<evidence type="ECO:0000256" key="5">
    <source>
        <dbReference type="ARBA" id="ARBA00023136"/>
    </source>
</evidence>
<dbReference type="PANTHER" id="PTHR28286:SF1">
    <property type="entry name" value="30 KDA HEAT SHOCK PROTEIN-RELATED"/>
    <property type="match status" value="1"/>
</dbReference>
<dbReference type="AlphaFoldDB" id="A0A9P3GLL0"/>
<evidence type="ECO:0000256" key="1">
    <source>
        <dbReference type="ARBA" id="ARBA00004141"/>
    </source>
</evidence>
<evidence type="ECO:0000313" key="8">
    <source>
        <dbReference type="Proteomes" id="UP000703269"/>
    </source>
</evidence>
<dbReference type="FunFam" id="1.20.1070.10:FF:000160">
    <property type="entry name" value="Related to Opsin-1"/>
    <property type="match status" value="1"/>
</dbReference>
<comment type="similarity">
    <text evidence="2">Belongs to the archaeal/bacterial/fungal opsin family.</text>
</comment>
<dbReference type="SUPFAM" id="SSF81321">
    <property type="entry name" value="Family A G protein-coupled receptor-like"/>
    <property type="match status" value="1"/>
</dbReference>
<feature type="transmembrane region" description="Helical" evidence="6">
    <location>
        <begin position="32"/>
        <end position="52"/>
    </location>
</feature>
<dbReference type="OrthoDB" id="536545at2759"/>
<evidence type="ECO:0000256" key="6">
    <source>
        <dbReference type="SAM" id="Phobius"/>
    </source>
</evidence>
<dbReference type="InterPro" id="IPR043476">
    <property type="entry name" value="Yro2-like_7TM"/>
</dbReference>
<gene>
    <name evidence="7" type="ORF">PsYK624_137860</name>
</gene>
<evidence type="ECO:0000256" key="2">
    <source>
        <dbReference type="ARBA" id="ARBA00008130"/>
    </source>
</evidence>
<feature type="transmembrane region" description="Helical" evidence="6">
    <location>
        <begin position="197"/>
        <end position="214"/>
    </location>
</feature>
<feature type="transmembrane region" description="Helical" evidence="6">
    <location>
        <begin position="157"/>
        <end position="176"/>
    </location>
</feature>
<dbReference type="GO" id="GO:0005783">
    <property type="term" value="C:endoplasmic reticulum"/>
    <property type="evidence" value="ECO:0007669"/>
    <property type="project" value="TreeGrafter"/>
</dbReference>
<keyword evidence="7" id="KW-0675">Receptor</keyword>
<dbReference type="CDD" id="cd15239">
    <property type="entry name" value="7tm_YRO2_fungal-like"/>
    <property type="match status" value="1"/>
</dbReference>
<keyword evidence="4 6" id="KW-1133">Transmembrane helix</keyword>
<dbReference type="Proteomes" id="UP000703269">
    <property type="component" value="Unassembled WGS sequence"/>
</dbReference>